<proteinExistence type="predicted"/>
<dbReference type="EMBL" id="NCKW01001845">
    <property type="protein sequence ID" value="POM79075.1"/>
    <property type="molecule type" value="Genomic_DNA"/>
</dbReference>
<dbReference type="Proteomes" id="UP000237271">
    <property type="component" value="Unassembled WGS sequence"/>
</dbReference>
<accession>A0A2P4YMN7</accession>
<evidence type="ECO:0000313" key="2">
    <source>
        <dbReference type="EMBL" id="POM79075.1"/>
    </source>
</evidence>
<comment type="caution">
    <text evidence="2">The sequence shown here is derived from an EMBL/GenBank/DDBJ whole genome shotgun (WGS) entry which is preliminary data.</text>
</comment>
<name>A0A2P4YMN7_9STRA</name>
<evidence type="ECO:0000256" key="1">
    <source>
        <dbReference type="SAM" id="MobiDB-lite"/>
    </source>
</evidence>
<feature type="compositionally biased region" description="Low complexity" evidence="1">
    <location>
        <begin position="27"/>
        <end position="39"/>
    </location>
</feature>
<keyword evidence="3" id="KW-1185">Reference proteome</keyword>
<dbReference type="OrthoDB" id="129314at2759"/>
<organism evidence="2 3">
    <name type="scientific">Phytophthora palmivora</name>
    <dbReference type="NCBI Taxonomy" id="4796"/>
    <lineage>
        <taxon>Eukaryota</taxon>
        <taxon>Sar</taxon>
        <taxon>Stramenopiles</taxon>
        <taxon>Oomycota</taxon>
        <taxon>Peronosporomycetes</taxon>
        <taxon>Peronosporales</taxon>
        <taxon>Peronosporaceae</taxon>
        <taxon>Phytophthora</taxon>
    </lineage>
</organism>
<dbReference type="AlphaFoldDB" id="A0A2P4YMN7"/>
<sequence>MRQPNEHCPTSKPGADVTDVPATSLVEAGAASSCSSAEATGKKDNPPQLNGETSDDLELWLFSIEQYYSNYTEEMQGESSDFVNTIFANLVQIADTTLHLRYRGSQQAYMTKFLYILSQLFCALPALVKRYYYQQNM</sequence>
<protein>
    <submittedName>
        <fullName evidence="2">Uncharacterized protein</fullName>
    </submittedName>
</protein>
<evidence type="ECO:0000313" key="3">
    <source>
        <dbReference type="Proteomes" id="UP000237271"/>
    </source>
</evidence>
<feature type="region of interest" description="Disordered" evidence="1">
    <location>
        <begin position="1"/>
        <end position="53"/>
    </location>
</feature>
<reference evidence="2 3" key="1">
    <citation type="journal article" date="2017" name="Genome Biol. Evol.">
        <title>Phytophthora megakarya and P. palmivora, closely related causal agents of cacao black pod rot, underwent increases in genome sizes and gene numbers by different mechanisms.</title>
        <authorList>
            <person name="Ali S.S."/>
            <person name="Shao J."/>
            <person name="Lary D.J."/>
            <person name="Kronmiller B."/>
            <person name="Shen D."/>
            <person name="Strem M.D."/>
            <person name="Amoako-Attah I."/>
            <person name="Akrofi A.Y."/>
            <person name="Begoude B.A."/>
            <person name="Ten Hoopen G.M."/>
            <person name="Coulibaly K."/>
            <person name="Kebe B.I."/>
            <person name="Melnick R.L."/>
            <person name="Guiltinan M.J."/>
            <person name="Tyler B.M."/>
            <person name="Meinhardt L.W."/>
            <person name="Bailey B.A."/>
        </authorList>
    </citation>
    <scope>NUCLEOTIDE SEQUENCE [LARGE SCALE GENOMIC DNA]</scope>
    <source>
        <strain evidence="3">sbr112.9</strain>
    </source>
</reference>
<gene>
    <name evidence="2" type="ORF">PHPALM_3326</name>
</gene>